<feature type="compositionally biased region" description="Low complexity" evidence="2">
    <location>
        <begin position="246"/>
        <end position="263"/>
    </location>
</feature>
<feature type="compositionally biased region" description="Basic and acidic residues" evidence="2">
    <location>
        <begin position="1117"/>
        <end position="1128"/>
    </location>
</feature>
<evidence type="ECO:0000313" key="4">
    <source>
        <dbReference type="EMBL" id="KJZ74175.1"/>
    </source>
</evidence>
<feature type="region of interest" description="Disordered" evidence="2">
    <location>
        <begin position="75"/>
        <end position="160"/>
    </location>
</feature>
<keyword evidence="5" id="KW-1185">Reference proteome</keyword>
<comment type="subunit">
    <text evidence="1">Component of the NuA4 histone acetyltransferase complex.</text>
</comment>
<proteinExistence type="predicted"/>
<dbReference type="AlphaFoldDB" id="A0A0F7ZNQ8"/>
<feature type="compositionally biased region" description="Low complexity" evidence="2">
    <location>
        <begin position="143"/>
        <end position="160"/>
    </location>
</feature>
<evidence type="ECO:0000313" key="5">
    <source>
        <dbReference type="Proteomes" id="UP000054481"/>
    </source>
</evidence>
<dbReference type="Proteomes" id="UP000054481">
    <property type="component" value="Unassembled WGS sequence"/>
</dbReference>
<evidence type="ECO:0000256" key="1">
    <source>
        <dbReference type="ARBA" id="ARBA00011353"/>
    </source>
</evidence>
<evidence type="ECO:0000259" key="3">
    <source>
        <dbReference type="PROSITE" id="PS50013"/>
    </source>
</evidence>
<dbReference type="GO" id="GO:0006338">
    <property type="term" value="P:chromatin remodeling"/>
    <property type="evidence" value="ECO:0007669"/>
    <property type="project" value="UniProtKB-ARBA"/>
</dbReference>
<dbReference type="PROSITE" id="PS50013">
    <property type="entry name" value="CHROMO_2"/>
    <property type="match status" value="1"/>
</dbReference>
<gene>
    <name evidence="4" type="ORF">HIM_06406</name>
</gene>
<name>A0A0F7ZNQ8_9HYPO</name>
<organism evidence="4 5">
    <name type="scientific">Hirsutella minnesotensis 3608</name>
    <dbReference type="NCBI Taxonomy" id="1043627"/>
    <lineage>
        <taxon>Eukaryota</taxon>
        <taxon>Fungi</taxon>
        <taxon>Dikarya</taxon>
        <taxon>Ascomycota</taxon>
        <taxon>Pezizomycotina</taxon>
        <taxon>Sordariomycetes</taxon>
        <taxon>Hypocreomycetidae</taxon>
        <taxon>Hypocreales</taxon>
        <taxon>Ophiocordycipitaceae</taxon>
        <taxon>Hirsutella</taxon>
    </lineage>
</organism>
<dbReference type="InterPro" id="IPR000953">
    <property type="entry name" value="Chromo/chromo_shadow_dom"/>
</dbReference>
<protein>
    <recommendedName>
        <fullName evidence="3">Chromo domain-containing protein</fullName>
    </recommendedName>
</protein>
<reference evidence="4 5" key="1">
    <citation type="journal article" date="2014" name="Genome Biol. Evol.">
        <title>Comparative genomics and transcriptomics analyses reveal divergent lifestyle features of nematode endoparasitic fungus Hirsutella minnesotensis.</title>
        <authorList>
            <person name="Lai Y."/>
            <person name="Liu K."/>
            <person name="Zhang X."/>
            <person name="Zhang X."/>
            <person name="Li K."/>
            <person name="Wang N."/>
            <person name="Shu C."/>
            <person name="Wu Y."/>
            <person name="Wang C."/>
            <person name="Bushley K.E."/>
            <person name="Xiang M."/>
            <person name="Liu X."/>
        </authorList>
    </citation>
    <scope>NUCLEOTIDE SEQUENCE [LARGE SCALE GENOMIC DNA]</scope>
    <source>
        <strain evidence="4 5">3608</strain>
    </source>
</reference>
<feature type="domain" description="Chromo" evidence="3">
    <location>
        <begin position="26"/>
        <end position="84"/>
    </location>
</feature>
<accession>A0A0F7ZNQ8</accession>
<evidence type="ECO:0000256" key="2">
    <source>
        <dbReference type="SAM" id="MobiDB-lite"/>
    </source>
</evidence>
<dbReference type="EMBL" id="KQ030528">
    <property type="protein sequence ID" value="KJZ74175.1"/>
    <property type="molecule type" value="Genomic_DNA"/>
</dbReference>
<sequence>MPKSRPKRNRASKPRKKAPPKEEVWYTIRRILDERVVKGRLEYLVDWDDNISTGEAYEPSWSIEVTDLAKDEWERNKAARRRKDTEAPLDSVEDSQESQAPRPTSWRKLQRANAQTSVRQRASATTYSATPSEEPVPSITSTVSIESEAAESVAQQESPAISRAQRMIIEILKDSQFDPAEYLSASDTQTTLYSSQPIAELEDRDERLVLASQLSGRTVPDSQELSGPTWSQGQTVSSAVATEGTASLSHQAGSSSSAGSQQQEIPSHQLDPPASLHVETRHYEAAAVETQKGPGVGSSSSRVPSNTIPAEVTSPVFATQPVGRHTFRIPESSCSQISMSSSHPPAPATSSEELQPSGASIAGAGPPDAESQDAQLVSRDAFESQVDAFSRSGDISQDVLEPPSESSGPAAPSVQPETSPVVSGHDHEVPEEVPAHDAAVMENGSGRLSTAEELSQLFNLESSLHIAAATPALPEADFSSSLIGEVPRINANPPMPHSLRDVAGDAFATPNDPSSSLLMPDGAREFQHPTVSPADISKQIDVEKTVLPLMPTLPEPELTAPDAFESSREGFHLAQAQNEEVSSEASGDLAGLGQTEYVVTLPFPASLRPLYEDTLLSSRRDVTALGTIFNNEIYVEPDSLLVERIDQLLGRLDNICNYPPDAIGTVLESLPPAQLARYTCDSNAKFTFILELLQNLQKDISILIVARSVELLRLLSNLAEAAKVECVCEAIGKRKSDFPTSAARVTLVLSTEDCRQLDFDVVIGFDRSFSASRVSSRITQNHFGRKPLLLLLVTTHSIEHIDLHVPNDMSPLERKNALLSGIVRARKLVRDPDRGYPEPHELASIFVDFFNGETDAIMWEPVPLPEEVLDIYLSSQSQSQVPATSLPEPAEGRKRKHGNTDDDPVKRLRTSPPPRLSAGETEPPLPDQVQALLKSIRGVETFVKFSQMQVQIPLGVLQALAEKNAEYERRISARDLELDYKAVITGLEQRIKEYERTTNQVYGSHRKALEDRSKLAAENKKLEAMLQTAKESASKDSAKAEKRISELEAVVTRLTADPEGIDSETPLAKTNKVLMESQERVQMLEKRLENAHKDGEYVRNLYQEASSSAGATQTENEELKKQVADLQQKSDGRVRIHEIQAESSARDSTRHIRELKALVKERELELDRVREDLRQLRNGRRETRQVSVPRSPRTGMMSPRHGRAYGSSASRGTSPAPAPGSDGATLPPGNGRWAHLRD</sequence>
<dbReference type="InterPro" id="IPR038609">
    <property type="entry name" value="HDA1_su2/3_sf"/>
</dbReference>
<feature type="region of interest" description="Disordered" evidence="2">
    <location>
        <begin position="288"/>
        <end position="374"/>
    </location>
</feature>
<feature type="region of interest" description="Disordered" evidence="2">
    <location>
        <begin position="879"/>
        <end position="926"/>
    </location>
</feature>
<feature type="compositionally biased region" description="Polar residues" evidence="2">
    <location>
        <begin position="217"/>
        <end position="240"/>
    </location>
</feature>
<dbReference type="Gene3D" id="2.40.50.40">
    <property type="match status" value="1"/>
</dbReference>
<feature type="compositionally biased region" description="Polar residues" evidence="2">
    <location>
        <begin position="112"/>
        <end position="131"/>
    </location>
</feature>
<dbReference type="Gene3D" id="3.40.50.12360">
    <property type="match status" value="1"/>
</dbReference>
<feature type="region of interest" description="Disordered" evidence="2">
    <location>
        <begin position="1176"/>
        <end position="1238"/>
    </location>
</feature>
<feature type="region of interest" description="Disordered" evidence="2">
    <location>
        <begin position="394"/>
        <end position="428"/>
    </location>
</feature>
<feature type="compositionally biased region" description="Basic residues" evidence="2">
    <location>
        <begin position="1"/>
        <end position="18"/>
    </location>
</feature>
<feature type="compositionally biased region" description="Low complexity" evidence="2">
    <location>
        <begin position="401"/>
        <end position="413"/>
    </location>
</feature>
<feature type="compositionally biased region" description="Low complexity" evidence="2">
    <location>
        <begin position="332"/>
        <end position="351"/>
    </location>
</feature>
<feature type="region of interest" description="Disordered" evidence="2">
    <location>
        <begin position="1107"/>
        <end position="1128"/>
    </location>
</feature>
<dbReference type="OrthoDB" id="3647690at2759"/>
<dbReference type="InterPro" id="IPR016197">
    <property type="entry name" value="Chromo-like_dom_sf"/>
</dbReference>
<feature type="region of interest" description="Disordered" evidence="2">
    <location>
        <begin position="1"/>
        <end position="21"/>
    </location>
</feature>
<dbReference type="SUPFAM" id="SSF54160">
    <property type="entry name" value="Chromo domain-like"/>
    <property type="match status" value="1"/>
</dbReference>
<feature type="region of interest" description="Disordered" evidence="2">
    <location>
        <begin position="217"/>
        <end position="273"/>
    </location>
</feature>